<comment type="caution">
    <text evidence="9">The sequence shown here is derived from an EMBL/GenBank/DDBJ whole genome shotgun (WGS) entry which is preliminary data.</text>
</comment>
<dbReference type="STRING" id="858640.A3K86_16830"/>
<dbReference type="GO" id="GO:0002953">
    <property type="term" value="F:5'-deoxynucleotidase activity"/>
    <property type="evidence" value="ECO:0007669"/>
    <property type="project" value="UniProtKB-EC"/>
</dbReference>
<dbReference type="Pfam" id="PF13023">
    <property type="entry name" value="HD_3"/>
    <property type="match status" value="1"/>
</dbReference>
<evidence type="ECO:0000259" key="8">
    <source>
        <dbReference type="SMART" id="SM00471"/>
    </source>
</evidence>
<keyword evidence="6" id="KW-0479">Metal-binding</keyword>
<evidence type="ECO:0000313" key="9">
    <source>
        <dbReference type="EMBL" id="OAN13317.1"/>
    </source>
</evidence>
<evidence type="ECO:0000256" key="2">
    <source>
        <dbReference type="ARBA" id="ARBA00001936"/>
    </source>
</evidence>
<accession>A0A178K868</accession>
<evidence type="ECO:0000256" key="5">
    <source>
        <dbReference type="ARBA" id="ARBA00012964"/>
    </source>
</evidence>
<dbReference type="AlphaFoldDB" id="A0A178K868"/>
<dbReference type="OrthoDB" id="9796032at2"/>
<dbReference type="EMBL" id="LVHF01000029">
    <property type="protein sequence ID" value="OAN13317.1"/>
    <property type="molecule type" value="Genomic_DNA"/>
</dbReference>
<keyword evidence="7 9" id="KW-0378">Hydrolase</keyword>
<dbReference type="SUPFAM" id="SSF109604">
    <property type="entry name" value="HD-domain/PDEase-like"/>
    <property type="match status" value="1"/>
</dbReference>
<evidence type="ECO:0000256" key="1">
    <source>
        <dbReference type="ARBA" id="ARBA00001638"/>
    </source>
</evidence>
<proteinExistence type="predicted"/>
<evidence type="ECO:0000313" key="10">
    <source>
        <dbReference type="Proteomes" id="UP000078503"/>
    </source>
</evidence>
<dbReference type="Proteomes" id="UP000078503">
    <property type="component" value="Unassembled WGS sequence"/>
</dbReference>
<dbReference type="InterPro" id="IPR039356">
    <property type="entry name" value="YfbR/HDDC2"/>
</dbReference>
<protein>
    <recommendedName>
        <fullName evidence="5">5'-deoxynucleotidase</fullName>
        <ecNumber evidence="5">3.1.3.89</ecNumber>
    </recommendedName>
</protein>
<dbReference type="RefSeq" id="WP_068333781.1">
    <property type="nucleotide sequence ID" value="NZ_LVHF01000029.1"/>
</dbReference>
<name>A0A178K868_9GAMM</name>
<sequence>MNNHDLEGVLDFLRGAEQLKNTLRTARTSNGREESTAEHTWRLCLMVMMFADQYPNIDPLKLMKMCIIHDLGEAINGDIAAVDQVEGSDKGIQEREDLITLIAPLPTKLKQEILSLWDEYEHASSEEACLAKALDKLETLLQHTQGRNPADFNYGFNLSYGRKYTDSDELTMRVRSLIDIDTEKLAQRNKSN</sequence>
<comment type="subunit">
    <text evidence="4">Homodimer.</text>
</comment>
<comment type="cofactor">
    <cofactor evidence="3">
        <name>Co(2+)</name>
        <dbReference type="ChEBI" id="CHEBI:48828"/>
    </cofactor>
</comment>
<dbReference type="GO" id="GO:0046872">
    <property type="term" value="F:metal ion binding"/>
    <property type="evidence" value="ECO:0007669"/>
    <property type="project" value="UniProtKB-KW"/>
</dbReference>
<dbReference type="PANTHER" id="PTHR11845:SF13">
    <property type="entry name" value="5'-DEOXYNUCLEOTIDASE HDDC2"/>
    <property type="match status" value="1"/>
</dbReference>
<dbReference type="InterPro" id="IPR006674">
    <property type="entry name" value="HD_domain"/>
</dbReference>
<feature type="domain" description="HD/PDEase" evidence="8">
    <location>
        <begin position="32"/>
        <end position="149"/>
    </location>
</feature>
<evidence type="ECO:0000256" key="3">
    <source>
        <dbReference type="ARBA" id="ARBA00001941"/>
    </source>
</evidence>
<evidence type="ECO:0000256" key="6">
    <source>
        <dbReference type="ARBA" id="ARBA00022723"/>
    </source>
</evidence>
<evidence type="ECO:0000256" key="7">
    <source>
        <dbReference type="ARBA" id="ARBA00022801"/>
    </source>
</evidence>
<dbReference type="InterPro" id="IPR003607">
    <property type="entry name" value="HD/PDEase_dom"/>
</dbReference>
<dbReference type="EC" id="3.1.3.89" evidence="5"/>
<organism evidence="9 10">
    <name type="scientific">Photobacterium jeanii</name>
    <dbReference type="NCBI Taxonomy" id="858640"/>
    <lineage>
        <taxon>Bacteria</taxon>
        <taxon>Pseudomonadati</taxon>
        <taxon>Pseudomonadota</taxon>
        <taxon>Gammaproteobacteria</taxon>
        <taxon>Vibrionales</taxon>
        <taxon>Vibrionaceae</taxon>
        <taxon>Photobacterium</taxon>
    </lineage>
</organism>
<reference evidence="9 10" key="1">
    <citation type="submission" date="2016-03" db="EMBL/GenBank/DDBJ databases">
        <title>Photobacterium proteolyticum sp. nov. a protease producing bacterium isolated from ocean sediments of Laizhou Bay.</title>
        <authorList>
            <person name="Li Y."/>
        </authorList>
    </citation>
    <scope>NUCLEOTIDE SEQUENCE [LARGE SCALE GENOMIC DNA]</scope>
    <source>
        <strain evidence="9 10">R-40508</strain>
    </source>
</reference>
<comment type="catalytic activity">
    <reaction evidence="1">
        <text>a 2'-deoxyribonucleoside 5'-phosphate + H2O = a 2'-deoxyribonucleoside + phosphate</text>
        <dbReference type="Rhea" id="RHEA:36167"/>
        <dbReference type="ChEBI" id="CHEBI:15377"/>
        <dbReference type="ChEBI" id="CHEBI:18274"/>
        <dbReference type="ChEBI" id="CHEBI:43474"/>
        <dbReference type="ChEBI" id="CHEBI:65317"/>
        <dbReference type="EC" id="3.1.3.89"/>
    </reaction>
</comment>
<dbReference type="GO" id="GO:0005737">
    <property type="term" value="C:cytoplasm"/>
    <property type="evidence" value="ECO:0007669"/>
    <property type="project" value="TreeGrafter"/>
</dbReference>
<keyword evidence="10" id="KW-1185">Reference proteome</keyword>
<dbReference type="SMART" id="SM00471">
    <property type="entry name" value="HDc"/>
    <property type="match status" value="1"/>
</dbReference>
<dbReference type="PANTHER" id="PTHR11845">
    <property type="entry name" value="5'-DEOXYNUCLEOTIDASE HDDC2"/>
    <property type="match status" value="1"/>
</dbReference>
<evidence type="ECO:0000256" key="4">
    <source>
        <dbReference type="ARBA" id="ARBA00011738"/>
    </source>
</evidence>
<dbReference type="Gene3D" id="1.10.3210.10">
    <property type="entry name" value="Hypothetical protein af1432"/>
    <property type="match status" value="1"/>
</dbReference>
<gene>
    <name evidence="9" type="ORF">A3K86_16830</name>
</gene>
<comment type="cofactor">
    <cofactor evidence="2">
        <name>Mn(2+)</name>
        <dbReference type="ChEBI" id="CHEBI:29035"/>
    </cofactor>
</comment>